<feature type="transmembrane region" description="Helical" evidence="7">
    <location>
        <begin position="351"/>
        <end position="371"/>
    </location>
</feature>
<feature type="transmembrane region" description="Helical" evidence="7">
    <location>
        <begin position="423"/>
        <end position="442"/>
    </location>
</feature>
<feature type="transmembrane region" description="Helical" evidence="7">
    <location>
        <begin position="235"/>
        <end position="255"/>
    </location>
</feature>
<keyword evidence="4 7" id="KW-1133">Transmembrane helix</keyword>
<feature type="transmembrane region" description="Helical" evidence="7">
    <location>
        <begin position="448"/>
        <end position="466"/>
    </location>
</feature>
<evidence type="ECO:0000256" key="3">
    <source>
        <dbReference type="ARBA" id="ARBA00022692"/>
    </source>
</evidence>
<name>A0A2U1SVF7_METSR</name>
<evidence type="ECO:0000256" key="7">
    <source>
        <dbReference type="SAM" id="Phobius"/>
    </source>
</evidence>
<feature type="transmembrane region" description="Helical" evidence="7">
    <location>
        <begin position="210"/>
        <end position="229"/>
    </location>
</feature>
<proteinExistence type="predicted"/>
<feature type="transmembrane region" description="Helical" evidence="7">
    <location>
        <begin position="473"/>
        <end position="494"/>
    </location>
</feature>
<feature type="transmembrane region" description="Helical" evidence="7">
    <location>
        <begin position="133"/>
        <end position="156"/>
    </location>
</feature>
<keyword evidence="3 7" id="KW-0812">Transmembrane</keyword>
<keyword evidence="9" id="KW-1185">Reference proteome</keyword>
<reference evidence="8 9" key="1">
    <citation type="journal article" date="2018" name="Appl. Microbiol. Biotechnol.">
        <title>Co-cultivation of the strictly anaerobic methanogen Methanosarcina barkeri with aerobic methanotrophs in an oxygen-limited membrane bioreactor.</title>
        <authorList>
            <person name="In 't Zandt M.H."/>
            <person name="van den Bosch T.J.M."/>
            <person name="Rijkers R."/>
            <person name="van Kessel M.A.H.J."/>
            <person name="Jetten M.S.M."/>
            <person name="Welte C.U."/>
        </authorList>
    </citation>
    <scope>NUCLEOTIDE SEQUENCE [LARGE SCALE GENOMIC DNA]</scope>
    <source>
        <strain evidence="8 9">DSM 17706</strain>
    </source>
</reference>
<feature type="transmembrane region" description="Helical" evidence="7">
    <location>
        <begin position="299"/>
        <end position="330"/>
    </location>
</feature>
<feature type="transmembrane region" description="Helical" evidence="7">
    <location>
        <begin position="275"/>
        <end position="293"/>
    </location>
</feature>
<feature type="region of interest" description="Disordered" evidence="6">
    <location>
        <begin position="1"/>
        <end position="20"/>
    </location>
</feature>
<evidence type="ECO:0000256" key="2">
    <source>
        <dbReference type="ARBA" id="ARBA00022475"/>
    </source>
</evidence>
<dbReference type="Pfam" id="PF13440">
    <property type="entry name" value="Polysacc_synt_3"/>
    <property type="match status" value="1"/>
</dbReference>
<organism evidence="8 9">
    <name type="scientific">Methylosinus sporium</name>
    <dbReference type="NCBI Taxonomy" id="428"/>
    <lineage>
        <taxon>Bacteria</taxon>
        <taxon>Pseudomonadati</taxon>
        <taxon>Pseudomonadota</taxon>
        <taxon>Alphaproteobacteria</taxon>
        <taxon>Hyphomicrobiales</taxon>
        <taxon>Methylocystaceae</taxon>
        <taxon>Methylosinus</taxon>
    </lineage>
</organism>
<feature type="transmembrane region" description="Helical" evidence="7">
    <location>
        <begin position="176"/>
        <end position="198"/>
    </location>
</feature>
<evidence type="ECO:0000313" key="9">
    <source>
        <dbReference type="Proteomes" id="UP000245137"/>
    </source>
</evidence>
<dbReference type="EMBL" id="PUIV01000001">
    <property type="protein sequence ID" value="PWB95605.1"/>
    <property type="molecule type" value="Genomic_DNA"/>
</dbReference>
<feature type="transmembrane region" description="Helical" evidence="7">
    <location>
        <begin position="383"/>
        <end position="411"/>
    </location>
</feature>
<feature type="compositionally biased region" description="Basic and acidic residues" evidence="6">
    <location>
        <begin position="1"/>
        <end position="10"/>
    </location>
</feature>
<feature type="transmembrane region" description="Helical" evidence="7">
    <location>
        <begin position="91"/>
        <end position="112"/>
    </location>
</feature>
<feature type="transmembrane region" description="Helical" evidence="7">
    <location>
        <begin position="500"/>
        <end position="518"/>
    </location>
</feature>
<dbReference type="InterPro" id="IPR050833">
    <property type="entry name" value="Poly_Biosynth_Transport"/>
</dbReference>
<keyword evidence="5 7" id="KW-0472">Membrane</keyword>
<dbReference type="PANTHER" id="PTHR30250">
    <property type="entry name" value="PST FAMILY PREDICTED COLANIC ACID TRANSPORTER"/>
    <property type="match status" value="1"/>
</dbReference>
<accession>A0A2U1SVF7</accession>
<dbReference type="CDD" id="cd13128">
    <property type="entry name" value="MATE_Wzx_like"/>
    <property type="match status" value="1"/>
</dbReference>
<evidence type="ECO:0000256" key="4">
    <source>
        <dbReference type="ARBA" id="ARBA00022989"/>
    </source>
</evidence>
<dbReference type="GO" id="GO:0005886">
    <property type="term" value="C:plasma membrane"/>
    <property type="evidence" value="ECO:0007669"/>
    <property type="project" value="UniProtKB-SubCell"/>
</dbReference>
<gene>
    <name evidence="8" type="ORF">C5689_00335</name>
</gene>
<dbReference type="Proteomes" id="UP000245137">
    <property type="component" value="Unassembled WGS sequence"/>
</dbReference>
<evidence type="ECO:0000256" key="1">
    <source>
        <dbReference type="ARBA" id="ARBA00004651"/>
    </source>
</evidence>
<comment type="caution">
    <text evidence="8">The sequence shown here is derived from an EMBL/GenBank/DDBJ whole genome shotgun (WGS) entry which is preliminary data.</text>
</comment>
<keyword evidence="2" id="KW-1003">Cell membrane</keyword>
<dbReference type="AlphaFoldDB" id="A0A2U1SVF7"/>
<dbReference type="PANTHER" id="PTHR30250:SF26">
    <property type="entry name" value="PSMA PROTEIN"/>
    <property type="match status" value="1"/>
</dbReference>
<evidence type="ECO:0000256" key="5">
    <source>
        <dbReference type="ARBA" id="ARBA00023136"/>
    </source>
</evidence>
<evidence type="ECO:0000256" key="6">
    <source>
        <dbReference type="SAM" id="MobiDB-lite"/>
    </source>
</evidence>
<sequence length="540" mass="58304">MGCENDRAEIDGVSAPPRRRRISEDDRVRRFTRGAEAWRASTSTIQPPAIGWPMNARGIRTNFMFNVAGALAPLIIALVTVPIYVSHIGAARYGALSIVWVLLGYFGFLDLGMSRASANALAKHEEARERSSILVTAFAINLALGVAGGLVLYIGGRVFLQYLLDVPPELEGELDSVFPWLACVVPMTLLTGVASGALESRERFLTINALQIAGSIVGQVLPVLCAVLVSPSLSVVVPAAVLARFPLFLLMLAFVIRREGPLSLTSFDRPRAGALLNYGGWISVTNFLAPLIVSLDQLVIGSALGLAAVTYYVVPLNVVLRTQIFAAALSRTLFPRMSRLQGDDARRLTESAIGTLAHGYAVACSVAIVLIGPFMNLWMGPDFAVVAAPIAEILMIGAWINGIAFLPFAHLQGQGRPDIISKYLALELFPFLLVLWLATRHFGIEGSAYAWVARAPVHLLFLLAMMRFEKTRYAQLVLPFGCVMTAFVLVRLVRPGLFESLLIASAFAVSTSAIAFAIDQNIKSLFARLKGEAIALKDAA</sequence>
<comment type="subcellular location">
    <subcellularLocation>
        <location evidence="1">Cell membrane</location>
        <topology evidence="1">Multi-pass membrane protein</topology>
    </subcellularLocation>
</comment>
<feature type="transmembrane region" description="Helical" evidence="7">
    <location>
        <begin position="63"/>
        <end position="85"/>
    </location>
</feature>
<evidence type="ECO:0000313" key="8">
    <source>
        <dbReference type="EMBL" id="PWB95605.1"/>
    </source>
</evidence>
<protein>
    <submittedName>
        <fullName evidence="8">Flippase</fullName>
    </submittedName>
</protein>